<dbReference type="EMBL" id="SNWF01000005">
    <property type="protein sequence ID" value="TDN89755.1"/>
    <property type="molecule type" value="Genomic_DNA"/>
</dbReference>
<keyword evidence="12" id="KW-0460">Magnesium</keyword>
<keyword evidence="21" id="KW-1185">Reference proteome</keyword>
<dbReference type="InterPro" id="IPR008250">
    <property type="entry name" value="ATPase_P-typ_transduc_dom_A_sf"/>
</dbReference>
<dbReference type="InterPro" id="IPR023214">
    <property type="entry name" value="HAD_sf"/>
</dbReference>
<dbReference type="PANTHER" id="PTHR42861">
    <property type="entry name" value="CALCIUM-TRANSPORTING ATPASE"/>
    <property type="match status" value="1"/>
</dbReference>
<keyword evidence="14 18" id="KW-1133">Transmembrane helix</keyword>
<keyword evidence="9 18" id="KW-0812">Transmembrane</keyword>
<evidence type="ECO:0000256" key="10">
    <source>
        <dbReference type="ARBA" id="ARBA00022741"/>
    </source>
</evidence>
<sequence>MFAVRNTSAATAKLSAFEDAQKIAHTPERTVEREMRRIAALSSETVIQEQHSTLQGLSAVEAASRQRIYGPNLIAAEAQRSGWKRFMVLLASPLSLLLLILAGVNLAIGETWGGLMIGIMVMLSSLLSFVQEHRSDRAAQKLRSMVATTATVLRTSKGKIEIPLAGLVPGDIIFLSAGDIIPADVRILSSKSLFISQAALTGESLPVEKTPFAIAQNDAEVFSDIVNLAFMGTNVMSGTGMAIVIATAEHTAFGHIAADLLKRREISSFDQGINKYIRLIILFMLVMVPLVFLVNGLSKGDWLEALLFAVAVAVGLTPEMLPMIITINLAKGALAMSEKKVIVKRLNAIQNFGAMDILCTDKTGTLTQDKIILEQHVDIDGTDSPKVVEYAYLNSYFQTGMKNLLDFAILSYVDVHEKIEPDKHYQKIDEIPFDFERRRMSVIVQQTDGSRLLICKGAAEEILSVCTHAEHGGIAAPLVSQHGTVMSQTVNSLNEDGFRVIAVAYKQLPHKPANSANTFSKTDESALTLLGYIAFLDPPKDSTSEAITALHHYGVNVKVLSGDNGAVVLNVCRHVGLAGDHVVLGSDIDTLDDVALGDLAERSSMFAKLSPMQKARVIRCLQKRSHVVGYLGDGINDGAALKAADVGISVDSAVDIAKESADIILMRKSLIVLKDGVLEGRKVFGNITKYIKMSSSSNFGNMLSVLGASAILPFLPMAPIQILLNNLLYDVSQTTIATDHVDREYLKQPRRWEIADIGHFMMTVGPVSSLFDYLTFAILWFVFGAGHQSELFQSGWFVESLLSQTLVVHIIRTGKIPFIQSKPSLPLLMTTIMTVLLTFWLPTSPFSDSLGLTALPLSLNAAIFLIVAAYLLLIQLLKSWLMSRFGLK</sequence>
<feature type="transmembrane region" description="Helical" evidence="18">
    <location>
        <begin position="112"/>
        <end position="130"/>
    </location>
</feature>
<evidence type="ECO:0000256" key="8">
    <source>
        <dbReference type="ARBA" id="ARBA00022553"/>
    </source>
</evidence>
<keyword evidence="13" id="KW-1278">Translocase</keyword>
<evidence type="ECO:0000256" key="7">
    <source>
        <dbReference type="ARBA" id="ARBA00022519"/>
    </source>
</evidence>
<dbReference type="InterPro" id="IPR044492">
    <property type="entry name" value="P_typ_ATPase_HD_dom"/>
</dbReference>
<evidence type="ECO:0000256" key="13">
    <source>
        <dbReference type="ARBA" id="ARBA00022967"/>
    </source>
</evidence>
<name>A0A4R6G7L9_9BURK</name>
<accession>A0A4R6G7L9</accession>
<dbReference type="Pfam" id="PF00690">
    <property type="entry name" value="Cation_ATPase_N"/>
    <property type="match status" value="1"/>
</dbReference>
<feature type="transmembrane region" description="Helical" evidence="18">
    <location>
        <begin position="861"/>
        <end position="881"/>
    </location>
</feature>
<keyword evidence="11" id="KW-0067">ATP-binding</keyword>
<dbReference type="GO" id="GO:0015444">
    <property type="term" value="F:P-type magnesium transporter activity"/>
    <property type="evidence" value="ECO:0007669"/>
    <property type="project" value="UniProtKB-EC"/>
</dbReference>
<keyword evidence="7" id="KW-0997">Cell inner membrane</keyword>
<dbReference type="CDD" id="cd02077">
    <property type="entry name" value="P-type_ATPase_Mg"/>
    <property type="match status" value="1"/>
</dbReference>
<dbReference type="InterPro" id="IPR023298">
    <property type="entry name" value="ATPase_P-typ_TM_dom_sf"/>
</dbReference>
<evidence type="ECO:0000256" key="16">
    <source>
        <dbReference type="ARBA" id="ARBA00029806"/>
    </source>
</evidence>
<dbReference type="SUPFAM" id="SSF81660">
    <property type="entry name" value="Metal cation-transporting ATPase, ATP-binding domain N"/>
    <property type="match status" value="1"/>
</dbReference>
<dbReference type="InterPro" id="IPR036412">
    <property type="entry name" value="HAD-like_sf"/>
</dbReference>
<feature type="transmembrane region" description="Helical" evidence="18">
    <location>
        <begin position="760"/>
        <end position="783"/>
    </location>
</feature>
<dbReference type="Gene3D" id="1.20.1110.10">
    <property type="entry name" value="Calcium-transporting ATPase, transmembrane domain"/>
    <property type="match status" value="1"/>
</dbReference>
<dbReference type="SUPFAM" id="SSF56784">
    <property type="entry name" value="HAD-like"/>
    <property type="match status" value="1"/>
</dbReference>
<dbReference type="SFLD" id="SFLDS00003">
    <property type="entry name" value="Haloacid_Dehalogenase"/>
    <property type="match status" value="1"/>
</dbReference>
<comment type="subcellular location">
    <subcellularLocation>
        <location evidence="2">Cell inner membrane</location>
        <topology evidence="2">Multi-pass membrane protein</topology>
    </subcellularLocation>
</comment>
<evidence type="ECO:0000256" key="1">
    <source>
        <dbReference type="ARBA" id="ARBA00003954"/>
    </source>
</evidence>
<dbReference type="Pfam" id="PF00122">
    <property type="entry name" value="E1-E2_ATPase"/>
    <property type="match status" value="1"/>
</dbReference>
<dbReference type="PROSITE" id="PS00154">
    <property type="entry name" value="ATPASE_E1_E2"/>
    <property type="match status" value="1"/>
</dbReference>
<dbReference type="SFLD" id="SFLDF00027">
    <property type="entry name" value="p-type_atpase"/>
    <property type="match status" value="1"/>
</dbReference>
<feature type="transmembrane region" description="Helical" evidence="18">
    <location>
        <begin position="795"/>
        <end position="812"/>
    </location>
</feature>
<evidence type="ECO:0000256" key="9">
    <source>
        <dbReference type="ARBA" id="ARBA00022692"/>
    </source>
</evidence>
<feature type="domain" description="Cation-transporting P-type ATPase N-terminal" evidence="19">
    <location>
        <begin position="37"/>
        <end position="110"/>
    </location>
</feature>
<comment type="catalytic activity">
    <reaction evidence="17">
        <text>Mg(2+)(out) + ATP + H2O = Mg(2+)(in) + ADP + phosphate + H(+)</text>
        <dbReference type="Rhea" id="RHEA:10260"/>
        <dbReference type="ChEBI" id="CHEBI:15377"/>
        <dbReference type="ChEBI" id="CHEBI:15378"/>
        <dbReference type="ChEBI" id="CHEBI:18420"/>
        <dbReference type="ChEBI" id="CHEBI:30616"/>
        <dbReference type="ChEBI" id="CHEBI:43474"/>
        <dbReference type="ChEBI" id="CHEBI:456216"/>
        <dbReference type="EC" id="7.2.2.14"/>
    </reaction>
</comment>
<evidence type="ECO:0000256" key="17">
    <source>
        <dbReference type="ARBA" id="ARBA00047295"/>
    </source>
</evidence>
<dbReference type="NCBIfam" id="TIGR01494">
    <property type="entry name" value="ATPase_P-type"/>
    <property type="match status" value="2"/>
</dbReference>
<dbReference type="AlphaFoldDB" id="A0A4R6G7L9"/>
<evidence type="ECO:0000313" key="20">
    <source>
        <dbReference type="EMBL" id="TDN89755.1"/>
    </source>
</evidence>
<feature type="transmembrane region" description="Helical" evidence="18">
    <location>
        <begin position="276"/>
        <end position="294"/>
    </location>
</feature>
<evidence type="ECO:0000256" key="15">
    <source>
        <dbReference type="ARBA" id="ARBA00023136"/>
    </source>
</evidence>
<dbReference type="Proteomes" id="UP000294737">
    <property type="component" value="Unassembled WGS sequence"/>
</dbReference>
<feature type="transmembrane region" description="Helical" evidence="18">
    <location>
        <begin position="824"/>
        <end position="841"/>
    </location>
</feature>
<evidence type="ECO:0000256" key="5">
    <source>
        <dbReference type="ARBA" id="ARBA00013555"/>
    </source>
</evidence>
<dbReference type="OrthoDB" id="9814270at2"/>
<dbReference type="SMART" id="SM00831">
    <property type="entry name" value="Cation_ATPase_N"/>
    <property type="match status" value="1"/>
</dbReference>
<feature type="transmembrane region" description="Helical" evidence="18">
    <location>
        <begin position="306"/>
        <end position="330"/>
    </location>
</feature>
<dbReference type="SFLD" id="SFLDG00002">
    <property type="entry name" value="C1.7:_P-type_atpase_like"/>
    <property type="match status" value="1"/>
</dbReference>
<protein>
    <recommendedName>
        <fullName evidence="5">Magnesium-transporting ATPase, P-type 1</fullName>
        <ecNumber evidence="4">7.2.2.14</ecNumber>
    </recommendedName>
    <alternativeName>
        <fullName evidence="16">Mg(2+) transport ATPase, P-type 1</fullName>
    </alternativeName>
</protein>
<dbReference type="RefSeq" id="WP_112991861.1">
    <property type="nucleotide sequence ID" value="NZ_PTLZ01000002.1"/>
</dbReference>
<keyword evidence="8" id="KW-0597">Phosphoprotein</keyword>
<comment type="caution">
    <text evidence="20">The sequence shown here is derived from an EMBL/GenBank/DDBJ whole genome shotgun (WGS) entry which is preliminary data.</text>
</comment>
<evidence type="ECO:0000256" key="14">
    <source>
        <dbReference type="ARBA" id="ARBA00022989"/>
    </source>
</evidence>
<dbReference type="Gene3D" id="3.40.50.1000">
    <property type="entry name" value="HAD superfamily/HAD-like"/>
    <property type="match status" value="1"/>
</dbReference>
<keyword evidence="10" id="KW-0547">Nucleotide-binding</keyword>
<dbReference type="Gene3D" id="2.70.150.10">
    <property type="entry name" value="Calcium-transporting ATPase, cytoplasmic transduction domain A"/>
    <property type="match status" value="1"/>
</dbReference>
<dbReference type="PRINTS" id="PR01836">
    <property type="entry name" value="MGATPASE"/>
</dbReference>
<organism evidence="20 21">
    <name type="scientific">Herminiimonas fonticola</name>
    <dbReference type="NCBI Taxonomy" id="303380"/>
    <lineage>
        <taxon>Bacteria</taxon>
        <taxon>Pseudomonadati</taxon>
        <taxon>Pseudomonadota</taxon>
        <taxon>Betaproteobacteria</taxon>
        <taxon>Burkholderiales</taxon>
        <taxon>Oxalobacteraceae</taxon>
        <taxon>Herminiimonas</taxon>
    </lineage>
</organism>
<evidence type="ECO:0000256" key="3">
    <source>
        <dbReference type="ARBA" id="ARBA00008746"/>
    </source>
</evidence>
<keyword evidence="15 18" id="KW-0472">Membrane</keyword>
<dbReference type="InterPro" id="IPR018303">
    <property type="entry name" value="ATPase_P-typ_P_site"/>
</dbReference>
<evidence type="ECO:0000256" key="4">
    <source>
        <dbReference type="ARBA" id="ARBA00012786"/>
    </source>
</evidence>
<comment type="function">
    <text evidence="1">Mediates magnesium influx to the cytosol.</text>
</comment>
<comment type="similarity">
    <text evidence="3">Belongs to the cation transport ATPase (P-type) (TC 3.A.3) family. Type IIIB subfamily.</text>
</comment>
<dbReference type="SUPFAM" id="SSF81665">
    <property type="entry name" value="Calcium ATPase, transmembrane domain M"/>
    <property type="match status" value="1"/>
</dbReference>
<proteinExistence type="inferred from homology"/>
<dbReference type="NCBIfam" id="TIGR01524">
    <property type="entry name" value="ATPase-IIIB_Mg"/>
    <property type="match status" value="1"/>
</dbReference>
<dbReference type="GO" id="GO:0005886">
    <property type="term" value="C:plasma membrane"/>
    <property type="evidence" value="ECO:0007669"/>
    <property type="project" value="UniProtKB-SubCell"/>
</dbReference>
<dbReference type="InterPro" id="IPR006415">
    <property type="entry name" value="P-type_ATPase_IIIB"/>
</dbReference>
<dbReference type="NCBIfam" id="NF011702">
    <property type="entry name" value="PRK15122.1"/>
    <property type="match status" value="1"/>
</dbReference>
<gene>
    <name evidence="20" type="ORF">EV677_1817</name>
</gene>
<evidence type="ECO:0000256" key="11">
    <source>
        <dbReference type="ARBA" id="ARBA00022840"/>
    </source>
</evidence>
<dbReference type="InterPro" id="IPR001757">
    <property type="entry name" value="P_typ_ATPase"/>
</dbReference>
<dbReference type="Gene3D" id="3.40.1110.10">
    <property type="entry name" value="Calcium-transporting ATPase, cytoplasmic domain N"/>
    <property type="match status" value="1"/>
</dbReference>
<dbReference type="EC" id="7.2.2.14" evidence="4"/>
<evidence type="ECO:0000313" key="21">
    <source>
        <dbReference type="Proteomes" id="UP000294737"/>
    </source>
</evidence>
<dbReference type="GO" id="GO:0005524">
    <property type="term" value="F:ATP binding"/>
    <property type="evidence" value="ECO:0007669"/>
    <property type="project" value="UniProtKB-KW"/>
</dbReference>
<dbReference type="Pfam" id="PF13246">
    <property type="entry name" value="Cation_ATPase"/>
    <property type="match status" value="1"/>
</dbReference>
<feature type="transmembrane region" description="Helical" evidence="18">
    <location>
        <begin position="86"/>
        <end position="106"/>
    </location>
</feature>
<evidence type="ECO:0000256" key="18">
    <source>
        <dbReference type="SAM" id="Phobius"/>
    </source>
</evidence>
<keyword evidence="6" id="KW-1003">Cell membrane</keyword>
<dbReference type="InterPro" id="IPR004014">
    <property type="entry name" value="ATPase_P-typ_cation-transptr_N"/>
</dbReference>
<evidence type="ECO:0000256" key="12">
    <source>
        <dbReference type="ARBA" id="ARBA00022842"/>
    </source>
</evidence>
<evidence type="ECO:0000256" key="6">
    <source>
        <dbReference type="ARBA" id="ARBA00022475"/>
    </source>
</evidence>
<evidence type="ECO:0000259" key="19">
    <source>
        <dbReference type="SMART" id="SM00831"/>
    </source>
</evidence>
<dbReference type="GO" id="GO:0016887">
    <property type="term" value="F:ATP hydrolysis activity"/>
    <property type="evidence" value="ECO:0007669"/>
    <property type="project" value="InterPro"/>
</dbReference>
<reference evidence="20 21" key="1">
    <citation type="submission" date="2019-03" db="EMBL/GenBank/DDBJ databases">
        <title>Genomic Encyclopedia of Type Strains, Phase IV (KMG-IV): sequencing the most valuable type-strain genomes for metagenomic binning, comparative biology and taxonomic classification.</title>
        <authorList>
            <person name="Goeker M."/>
        </authorList>
    </citation>
    <scope>NUCLEOTIDE SEQUENCE [LARGE SCALE GENOMIC DNA]</scope>
    <source>
        <strain evidence="20 21">DSM 18555</strain>
    </source>
</reference>
<dbReference type="InterPro" id="IPR059000">
    <property type="entry name" value="ATPase_P-type_domA"/>
</dbReference>
<dbReference type="InterPro" id="IPR023299">
    <property type="entry name" value="ATPase_P-typ_cyto_dom_N"/>
</dbReference>
<dbReference type="SUPFAM" id="SSF81653">
    <property type="entry name" value="Calcium ATPase, transduction domain A"/>
    <property type="match status" value="1"/>
</dbReference>
<dbReference type="Pfam" id="PF00689">
    <property type="entry name" value="Cation_ATPase_C"/>
    <property type="match status" value="1"/>
</dbReference>
<evidence type="ECO:0000256" key="2">
    <source>
        <dbReference type="ARBA" id="ARBA00004429"/>
    </source>
</evidence>
<dbReference type="InterPro" id="IPR006068">
    <property type="entry name" value="ATPase_P-typ_cation-transptr_C"/>
</dbReference>